<protein>
    <submittedName>
        <fullName evidence="2">Gfo/Idh/MocA family oxidoreductase</fullName>
    </submittedName>
</protein>
<evidence type="ECO:0000313" key="3">
    <source>
        <dbReference type="Proteomes" id="UP001269375"/>
    </source>
</evidence>
<accession>A0ABU1GU59</accession>
<dbReference type="InterPro" id="IPR050463">
    <property type="entry name" value="Gfo/Idh/MocA_oxidrdct_glycsds"/>
</dbReference>
<sequence>MTPLSLAIVGYGKIARDQHHPAIDQHDGFTLSAIASRNGHVDGLPHFESLEALLESDEAIDAVSLCAPPSVRFEQAMAAMRAGKHVMLEKPPGATLSEIEILKAFAERQGVTLFASWHSREAPGVARARAWLADKTVTGMHIEWKEDVTKWHPGQSWIWQAGGLGVFDPGINALSIMTEILPMDVYLHASTLVFPANTQAPIAASLTFKDLGEHTLSAEFDWRQQGDELWNITIETDHGTLALSKGGSQLHIDGEQMLEQDEREYPGLYQRFFELIERGECDVDVRPLRHVADAFMLGERTTVEAFHDPAV</sequence>
<dbReference type="Proteomes" id="UP001269375">
    <property type="component" value="Unassembled WGS sequence"/>
</dbReference>
<dbReference type="EMBL" id="JARWAO010000002">
    <property type="protein sequence ID" value="MDR5895556.1"/>
    <property type="molecule type" value="Genomic_DNA"/>
</dbReference>
<proteinExistence type="predicted"/>
<evidence type="ECO:0000259" key="1">
    <source>
        <dbReference type="Pfam" id="PF01408"/>
    </source>
</evidence>
<comment type="caution">
    <text evidence="2">The sequence shown here is derived from an EMBL/GenBank/DDBJ whole genome shotgun (WGS) entry which is preliminary data.</text>
</comment>
<reference evidence="2 3" key="1">
    <citation type="submission" date="2023-04" db="EMBL/GenBank/DDBJ databases">
        <title>A long-awaited taxogenomic arrangement of the family Halomonadaceae.</title>
        <authorList>
            <person name="De La Haba R."/>
            <person name="Chuvochina M."/>
            <person name="Wittouck S."/>
            <person name="Arahal D.R."/>
            <person name="Sanchez-Porro C."/>
            <person name="Hugenholtz P."/>
            <person name="Ventosa A."/>
        </authorList>
    </citation>
    <scope>NUCLEOTIDE SEQUENCE [LARGE SCALE GENOMIC DNA]</scope>
    <source>
        <strain evidence="2 3">DSM 22428</strain>
    </source>
</reference>
<feature type="domain" description="Gfo/Idh/MocA-like oxidoreductase N-terminal" evidence="1">
    <location>
        <begin position="6"/>
        <end position="114"/>
    </location>
</feature>
<dbReference type="RefSeq" id="WP_251591704.1">
    <property type="nucleotide sequence ID" value="NZ_JAMLJI010000001.1"/>
</dbReference>
<dbReference type="InterPro" id="IPR000683">
    <property type="entry name" value="Gfo/Idh/MocA-like_OxRdtase_N"/>
</dbReference>
<name>A0ABU1GU59_9GAMM</name>
<keyword evidence="3" id="KW-1185">Reference proteome</keyword>
<dbReference type="PANTHER" id="PTHR43818:SF7">
    <property type="entry name" value="DEHYDROGENASE"/>
    <property type="match status" value="1"/>
</dbReference>
<dbReference type="Gene3D" id="3.40.50.720">
    <property type="entry name" value="NAD(P)-binding Rossmann-like Domain"/>
    <property type="match status" value="1"/>
</dbReference>
<evidence type="ECO:0000313" key="2">
    <source>
        <dbReference type="EMBL" id="MDR5895556.1"/>
    </source>
</evidence>
<dbReference type="Gene3D" id="3.30.360.10">
    <property type="entry name" value="Dihydrodipicolinate Reductase, domain 2"/>
    <property type="match status" value="1"/>
</dbReference>
<gene>
    <name evidence="2" type="ORF">QC825_05670</name>
</gene>
<dbReference type="SUPFAM" id="SSF51735">
    <property type="entry name" value="NAD(P)-binding Rossmann-fold domains"/>
    <property type="match status" value="1"/>
</dbReference>
<dbReference type="PANTHER" id="PTHR43818">
    <property type="entry name" value="BCDNA.GH03377"/>
    <property type="match status" value="1"/>
</dbReference>
<organism evidence="2 3">
    <name type="scientific">Larsenimonas suaedae</name>
    <dbReference type="NCBI Taxonomy" id="1851019"/>
    <lineage>
        <taxon>Bacteria</taxon>
        <taxon>Pseudomonadati</taxon>
        <taxon>Pseudomonadota</taxon>
        <taxon>Gammaproteobacteria</taxon>
        <taxon>Oceanospirillales</taxon>
        <taxon>Halomonadaceae</taxon>
        <taxon>Larsenimonas</taxon>
    </lineage>
</organism>
<dbReference type="InterPro" id="IPR036291">
    <property type="entry name" value="NAD(P)-bd_dom_sf"/>
</dbReference>
<dbReference type="Pfam" id="PF01408">
    <property type="entry name" value="GFO_IDH_MocA"/>
    <property type="match status" value="1"/>
</dbReference>